<proteinExistence type="inferred from homology"/>
<dbReference type="OrthoDB" id="2122657at2759"/>
<evidence type="ECO:0000256" key="3">
    <source>
        <dbReference type="PROSITE-ProRule" id="PRU00708"/>
    </source>
</evidence>
<dbReference type="PANTHER" id="PTHR47926">
    <property type="entry name" value="PENTATRICOPEPTIDE REPEAT-CONTAINING PROTEIN"/>
    <property type="match status" value="1"/>
</dbReference>
<dbReference type="Proteomes" id="UP000325315">
    <property type="component" value="Unassembled WGS sequence"/>
</dbReference>
<gene>
    <name evidence="6" type="ORF">EPI10_003689</name>
</gene>
<feature type="domain" description="DYW" evidence="5">
    <location>
        <begin position="550"/>
        <end position="641"/>
    </location>
</feature>
<evidence type="ECO:0000259" key="5">
    <source>
        <dbReference type="Pfam" id="PF14432"/>
    </source>
</evidence>
<dbReference type="GO" id="GO:0008270">
    <property type="term" value="F:zinc ion binding"/>
    <property type="evidence" value="ECO:0007669"/>
    <property type="project" value="InterPro"/>
</dbReference>
<reference evidence="7" key="1">
    <citation type="journal article" date="2019" name="Plant Biotechnol. J.">
        <title>Genome sequencing of the Australian wild diploid species Gossypium australe highlights disease resistance and delayed gland morphogenesis.</title>
        <authorList>
            <person name="Cai Y."/>
            <person name="Cai X."/>
            <person name="Wang Q."/>
            <person name="Wang P."/>
            <person name="Zhang Y."/>
            <person name="Cai C."/>
            <person name="Xu Y."/>
            <person name="Wang K."/>
            <person name="Zhou Z."/>
            <person name="Wang C."/>
            <person name="Geng S."/>
            <person name="Li B."/>
            <person name="Dong Q."/>
            <person name="Hou Y."/>
            <person name="Wang H."/>
            <person name="Ai P."/>
            <person name="Liu Z."/>
            <person name="Yi F."/>
            <person name="Sun M."/>
            <person name="An G."/>
            <person name="Cheng J."/>
            <person name="Zhang Y."/>
            <person name="Shi Q."/>
            <person name="Xie Y."/>
            <person name="Shi X."/>
            <person name="Chang Y."/>
            <person name="Huang F."/>
            <person name="Chen Y."/>
            <person name="Hong S."/>
            <person name="Mi L."/>
            <person name="Sun Q."/>
            <person name="Zhang L."/>
            <person name="Zhou B."/>
            <person name="Peng R."/>
            <person name="Zhang X."/>
            <person name="Liu F."/>
        </authorList>
    </citation>
    <scope>NUCLEOTIDE SEQUENCE [LARGE SCALE GENOMIC DNA]</scope>
    <source>
        <strain evidence="7">cv. PA1801</strain>
    </source>
</reference>
<keyword evidence="7" id="KW-1185">Reference proteome</keyword>
<evidence type="ECO:0000313" key="7">
    <source>
        <dbReference type="Proteomes" id="UP000325315"/>
    </source>
</evidence>
<protein>
    <submittedName>
        <fullName evidence="6">Pentatricopeptide repeat-containing protein isoform X1</fullName>
    </submittedName>
</protein>
<dbReference type="Gene3D" id="3.10.450.40">
    <property type="match status" value="1"/>
</dbReference>
<feature type="repeat" description="PPR" evidence="3">
    <location>
        <begin position="233"/>
        <end position="267"/>
    </location>
</feature>
<feature type="region of interest" description="Disordered" evidence="4">
    <location>
        <begin position="870"/>
        <end position="907"/>
    </location>
</feature>
<feature type="repeat" description="PPR" evidence="3">
    <location>
        <begin position="69"/>
        <end position="103"/>
    </location>
</feature>
<dbReference type="GO" id="GO:0003723">
    <property type="term" value="F:RNA binding"/>
    <property type="evidence" value="ECO:0007669"/>
    <property type="project" value="InterPro"/>
</dbReference>
<dbReference type="PROSITE" id="PS51375">
    <property type="entry name" value="PPR"/>
    <property type="match status" value="4"/>
</dbReference>
<sequence length="907" mass="101547">MNNAPHHCLSLLTSCKTLKILKQIHASLVKTGHHSDPFFAGKLILHSAVTVPGALHYARRFFLNFPNPDVFMYNTLIRGFSESGIPQNSILTFIDMCGKSLVPPDSFSFAFVLKAAANHGSLRTGIQLHCQALIHGFETHLFVGTTLISMYGECGSVYFAKKVFDQMSERNVVAWNAVITACFRCGDVKGARKMLDMMPFKNSTSSNVMLAGYAKAGEMELARKVFWEMKVKDDVSWSTMIVGLAHNGFFDEAFAYFRELRMIGLRPNEVSLTGVLSGCAQVGASEFGKILHGFIEKSGFNWITTVNNALVDMYARCGNVRMARLVFRSMLHKSVVSWTSMIEGLAMHGYAEEAIRVFHEMEGCGIRPDWITFVSLLYACSHAGLIEQGCNYFSRMKDVYDIEPTVEHYGCMVDLYGRAGYLQKAYDFVCQMPITPNAIIWRTLLGACGIHGYVELAEQVKARLFDLEPDDSSDNVLLSNIYAVAGKWKDVATVRRSMTDQKIKKTPGWSMIEVDRTMYRFVAGVKTNKTTAEAYEKLKEIIKRLRLEGGYVPEVASVLHDVDEEEKEDSVSKHSEKLAVAFGISRLCKGRVIRIVKNLRICRDCHTVMKLISKVYGLKLVVRDRSRFHSFDDGACSCKDYCVVAEWETKYKASFSTHEKLNKTSVQTPPLPPNVLGFEILSSSMAEKEASPEPAEANPPTEDMDLENLDSSAQNPNAGDDANGDSKSKRGREEDGEEAEDVSKKQKMEKSVEEERLEKKSDESPESGRVRLGPKEFGSSSEMLDYFCYLLHHWGTQLNFNKYEHMVLLDLLKKGHLEPERKIGGGVKAFQIRIHPQWKSKCFFVIRDDETMDDFSFRKCIDHILPLPEDLKGKSNSNRASGGGGGWRGRGGKGGGRGRGKGGKSRN</sequence>
<evidence type="ECO:0000313" key="6">
    <source>
        <dbReference type="EMBL" id="KAA3456951.1"/>
    </source>
</evidence>
<dbReference type="InterPro" id="IPR046848">
    <property type="entry name" value="E_motif"/>
</dbReference>
<organism evidence="6 7">
    <name type="scientific">Gossypium australe</name>
    <dbReference type="NCBI Taxonomy" id="47621"/>
    <lineage>
        <taxon>Eukaryota</taxon>
        <taxon>Viridiplantae</taxon>
        <taxon>Streptophyta</taxon>
        <taxon>Embryophyta</taxon>
        <taxon>Tracheophyta</taxon>
        <taxon>Spermatophyta</taxon>
        <taxon>Magnoliopsida</taxon>
        <taxon>eudicotyledons</taxon>
        <taxon>Gunneridae</taxon>
        <taxon>Pentapetalae</taxon>
        <taxon>rosids</taxon>
        <taxon>malvids</taxon>
        <taxon>Malvales</taxon>
        <taxon>Malvaceae</taxon>
        <taxon>Malvoideae</taxon>
        <taxon>Gossypium</taxon>
    </lineage>
</organism>
<dbReference type="FunFam" id="1.25.40.10:FF:000470">
    <property type="entry name" value="Pentatricopeptide repeat-containing protein At5g66520"/>
    <property type="match status" value="1"/>
</dbReference>
<keyword evidence="2" id="KW-0677">Repeat</keyword>
<feature type="repeat" description="PPR" evidence="3">
    <location>
        <begin position="334"/>
        <end position="368"/>
    </location>
</feature>
<dbReference type="InterPro" id="IPR002885">
    <property type="entry name" value="PPR_rpt"/>
</dbReference>
<feature type="compositionally biased region" description="Basic and acidic residues" evidence="4">
    <location>
        <begin position="741"/>
        <end position="769"/>
    </location>
</feature>
<dbReference type="FunFam" id="3.10.450.40:FF:000016">
    <property type="entry name" value="Predicted protein"/>
    <property type="match status" value="1"/>
</dbReference>
<dbReference type="Pfam" id="PF11523">
    <property type="entry name" value="DUF3223"/>
    <property type="match status" value="1"/>
</dbReference>
<dbReference type="Pfam" id="PF13041">
    <property type="entry name" value="PPR_2"/>
    <property type="match status" value="1"/>
</dbReference>
<dbReference type="Pfam" id="PF01535">
    <property type="entry name" value="PPR"/>
    <property type="match status" value="7"/>
</dbReference>
<feature type="compositionally biased region" description="Gly residues" evidence="4">
    <location>
        <begin position="881"/>
        <end position="895"/>
    </location>
</feature>
<evidence type="ECO:0000256" key="2">
    <source>
        <dbReference type="ARBA" id="ARBA00022737"/>
    </source>
</evidence>
<dbReference type="EMBL" id="SMMG02000011">
    <property type="protein sequence ID" value="KAA3456951.1"/>
    <property type="molecule type" value="Genomic_DNA"/>
</dbReference>
<dbReference type="NCBIfam" id="TIGR00756">
    <property type="entry name" value="PPR"/>
    <property type="match status" value="3"/>
</dbReference>
<dbReference type="InterPro" id="IPR046960">
    <property type="entry name" value="PPR_At4g14850-like_plant"/>
</dbReference>
<name>A0A5B6UG08_9ROSI</name>
<dbReference type="AlphaFoldDB" id="A0A5B6UG08"/>
<comment type="similarity">
    <text evidence="1">Belongs to the PPR family. PCMP-H subfamily.</text>
</comment>
<evidence type="ECO:0000256" key="1">
    <source>
        <dbReference type="ARBA" id="ARBA00006643"/>
    </source>
</evidence>
<dbReference type="Gene3D" id="1.25.40.10">
    <property type="entry name" value="Tetratricopeptide repeat domain"/>
    <property type="match status" value="4"/>
</dbReference>
<evidence type="ECO:0000256" key="4">
    <source>
        <dbReference type="SAM" id="MobiDB-lite"/>
    </source>
</evidence>
<feature type="compositionally biased region" description="Basic residues" evidence="4">
    <location>
        <begin position="896"/>
        <end position="907"/>
    </location>
</feature>
<feature type="region of interest" description="Disordered" evidence="4">
    <location>
        <begin position="685"/>
        <end position="775"/>
    </location>
</feature>
<feature type="compositionally biased region" description="Basic and acidic residues" evidence="4">
    <location>
        <begin position="724"/>
        <end position="733"/>
    </location>
</feature>
<dbReference type="Pfam" id="PF20431">
    <property type="entry name" value="E_motif"/>
    <property type="match status" value="1"/>
</dbReference>
<comment type="caution">
    <text evidence="6">The sequence shown here is derived from an EMBL/GenBank/DDBJ whole genome shotgun (WGS) entry which is preliminary data.</text>
</comment>
<dbReference type="PANTHER" id="PTHR47926:SF411">
    <property type="entry name" value="PENTATRICOPEPTIDE REPEAT-CONTAINING PROTEIN"/>
    <property type="match status" value="1"/>
</dbReference>
<dbReference type="GO" id="GO:0009451">
    <property type="term" value="P:RNA modification"/>
    <property type="evidence" value="ECO:0007669"/>
    <property type="project" value="InterPro"/>
</dbReference>
<dbReference type="Pfam" id="PF14432">
    <property type="entry name" value="DYW_deaminase"/>
    <property type="match status" value="1"/>
</dbReference>
<dbReference type="InterPro" id="IPR032867">
    <property type="entry name" value="DYW_dom"/>
</dbReference>
<dbReference type="InterPro" id="IPR011990">
    <property type="entry name" value="TPR-like_helical_dom_sf"/>
</dbReference>
<feature type="repeat" description="PPR" evidence="3">
    <location>
        <begin position="171"/>
        <end position="205"/>
    </location>
</feature>
<accession>A0A5B6UG08</accession>
<dbReference type="FunFam" id="1.25.40.10:FF:001093">
    <property type="entry name" value="Pentatricopeptide repeat-containing protein At2g34400"/>
    <property type="match status" value="1"/>
</dbReference>